<sequence length="106" mass="11901">MDEYDALERHQKLVHELAAGRKLNTFDSAAVDAVAALVVRREQCQRILAAEGPTVTRESGEPIEHPAAKVERQASSELRGWVKDRPDLFGERKPQRARQRPTFGIA</sequence>
<evidence type="ECO:0000313" key="2">
    <source>
        <dbReference type="EMBL" id="PCC83131.1"/>
    </source>
</evidence>
<dbReference type="InterPro" id="IPR006448">
    <property type="entry name" value="Phage_term_ssu_P27"/>
</dbReference>
<evidence type="ECO:0000256" key="1">
    <source>
        <dbReference type="SAM" id="MobiDB-lite"/>
    </source>
</evidence>
<feature type="compositionally biased region" description="Basic and acidic residues" evidence="1">
    <location>
        <begin position="58"/>
        <end position="94"/>
    </location>
</feature>
<gene>
    <name evidence="2" type="ORF">COM45_04870</name>
</gene>
<comment type="caution">
    <text evidence="2">The sequence shown here is derived from an EMBL/GenBank/DDBJ whole genome shotgun (WGS) entry which is preliminary data.</text>
</comment>
<dbReference type="Pfam" id="PF05119">
    <property type="entry name" value="Terminase_4"/>
    <property type="match status" value="1"/>
</dbReference>
<proteinExistence type="predicted"/>
<dbReference type="AlphaFoldDB" id="A0A2A4AKY3"/>
<organism evidence="2 3">
    <name type="scientific">Corynebacterium accolens</name>
    <dbReference type="NCBI Taxonomy" id="38284"/>
    <lineage>
        <taxon>Bacteria</taxon>
        <taxon>Bacillati</taxon>
        <taxon>Actinomycetota</taxon>
        <taxon>Actinomycetes</taxon>
        <taxon>Mycobacteriales</taxon>
        <taxon>Corynebacteriaceae</taxon>
        <taxon>Corynebacterium</taxon>
    </lineage>
</organism>
<name>A0A2A4AKY3_9CORY</name>
<dbReference type="EMBL" id="NWBP01000016">
    <property type="protein sequence ID" value="PCC83131.1"/>
    <property type="molecule type" value="Genomic_DNA"/>
</dbReference>
<evidence type="ECO:0000313" key="3">
    <source>
        <dbReference type="Proteomes" id="UP000218690"/>
    </source>
</evidence>
<accession>A0A2A4AKY3</accession>
<protein>
    <submittedName>
        <fullName evidence="2">Terminase</fullName>
    </submittedName>
</protein>
<reference evidence="2 3" key="1">
    <citation type="submission" date="2017-09" db="EMBL/GenBank/DDBJ databases">
        <title>Draft Genome Sequence of Corynebacterium accolens AH4003.</title>
        <authorList>
            <person name="Chen Y."/>
            <person name="Oosthuysen W.F."/>
            <person name="Kelley S."/>
            <person name="Horswill A."/>
        </authorList>
    </citation>
    <scope>NUCLEOTIDE SEQUENCE [LARGE SCALE GENOMIC DNA]</scope>
    <source>
        <strain evidence="2 3">AH4003</strain>
    </source>
</reference>
<dbReference type="Proteomes" id="UP000218690">
    <property type="component" value="Unassembled WGS sequence"/>
</dbReference>
<feature type="region of interest" description="Disordered" evidence="1">
    <location>
        <begin position="52"/>
        <end position="106"/>
    </location>
</feature>